<dbReference type="EMBL" id="VXIV02002485">
    <property type="protein sequence ID" value="KAF6025211.1"/>
    <property type="molecule type" value="Genomic_DNA"/>
</dbReference>
<sequence length="76" mass="8294">MILFLGMQASAPPGSMTQSQPAAFSPMTNFSRPQGDGNYQSNNFTRNTLTMSSLRRPKDYMPQQQARSGSATVSAF</sequence>
<dbReference type="Proteomes" id="UP000593567">
    <property type="component" value="Unassembled WGS sequence"/>
</dbReference>
<gene>
    <name evidence="2" type="ORF">EB796_016477</name>
</gene>
<organism evidence="2 3">
    <name type="scientific">Bugula neritina</name>
    <name type="common">Brown bryozoan</name>
    <name type="synonym">Sertularia neritina</name>
    <dbReference type="NCBI Taxonomy" id="10212"/>
    <lineage>
        <taxon>Eukaryota</taxon>
        <taxon>Metazoa</taxon>
        <taxon>Spiralia</taxon>
        <taxon>Lophotrochozoa</taxon>
        <taxon>Bryozoa</taxon>
        <taxon>Gymnolaemata</taxon>
        <taxon>Cheilostomatida</taxon>
        <taxon>Flustrina</taxon>
        <taxon>Buguloidea</taxon>
        <taxon>Bugulidae</taxon>
        <taxon>Bugula</taxon>
    </lineage>
</organism>
<feature type="compositionally biased region" description="Polar residues" evidence="1">
    <location>
        <begin position="15"/>
        <end position="53"/>
    </location>
</feature>
<comment type="caution">
    <text evidence="2">The sequence shown here is derived from an EMBL/GenBank/DDBJ whole genome shotgun (WGS) entry which is preliminary data.</text>
</comment>
<accession>A0A7J7JHY0</accession>
<keyword evidence="3" id="KW-1185">Reference proteome</keyword>
<evidence type="ECO:0000313" key="3">
    <source>
        <dbReference type="Proteomes" id="UP000593567"/>
    </source>
</evidence>
<feature type="region of interest" description="Disordered" evidence="1">
    <location>
        <begin position="9"/>
        <end position="76"/>
    </location>
</feature>
<name>A0A7J7JHY0_BUGNE</name>
<protein>
    <submittedName>
        <fullName evidence="2">Uncharacterized protein</fullName>
    </submittedName>
</protein>
<feature type="compositionally biased region" description="Polar residues" evidence="1">
    <location>
        <begin position="62"/>
        <end position="76"/>
    </location>
</feature>
<dbReference type="AlphaFoldDB" id="A0A7J7JHY0"/>
<evidence type="ECO:0000256" key="1">
    <source>
        <dbReference type="SAM" id="MobiDB-lite"/>
    </source>
</evidence>
<evidence type="ECO:0000313" key="2">
    <source>
        <dbReference type="EMBL" id="KAF6025211.1"/>
    </source>
</evidence>
<reference evidence="2" key="1">
    <citation type="submission" date="2020-06" db="EMBL/GenBank/DDBJ databases">
        <title>Draft genome of Bugula neritina, a colonial animal packing powerful symbionts and potential medicines.</title>
        <authorList>
            <person name="Rayko M."/>
        </authorList>
    </citation>
    <scope>NUCLEOTIDE SEQUENCE [LARGE SCALE GENOMIC DNA]</scope>
    <source>
        <strain evidence="2">Kwan_BN1</strain>
    </source>
</reference>
<proteinExistence type="predicted"/>